<evidence type="ECO:0000313" key="4">
    <source>
        <dbReference type="EMBL" id="CAI9112775.1"/>
    </source>
</evidence>
<feature type="region of interest" description="Disordered" evidence="2">
    <location>
        <begin position="660"/>
        <end position="679"/>
    </location>
</feature>
<dbReference type="CDD" id="cd09917">
    <property type="entry name" value="F-box_SF"/>
    <property type="match status" value="1"/>
</dbReference>
<dbReference type="InterPro" id="IPR001810">
    <property type="entry name" value="F-box_dom"/>
</dbReference>
<organism evidence="4 5">
    <name type="scientific">Oldenlandia corymbosa var. corymbosa</name>
    <dbReference type="NCBI Taxonomy" id="529605"/>
    <lineage>
        <taxon>Eukaryota</taxon>
        <taxon>Viridiplantae</taxon>
        <taxon>Streptophyta</taxon>
        <taxon>Embryophyta</taxon>
        <taxon>Tracheophyta</taxon>
        <taxon>Spermatophyta</taxon>
        <taxon>Magnoliopsida</taxon>
        <taxon>eudicotyledons</taxon>
        <taxon>Gunneridae</taxon>
        <taxon>Pentapetalae</taxon>
        <taxon>asterids</taxon>
        <taxon>lamiids</taxon>
        <taxon>Gentianales</taxon>
        <taxon>Rubiaceae</taxon>
        <taxon>Rubioideae</taxon>
        <taxon>Spermacoceae</taxon>
        <taxon>Hedyotis-Oldenlandia complex</taxon>
        <taxon>Oldenlandia</taxon>
    </lineage>
</organism>
<keyword evidence="5" id="KW-1185">Reference proteome</keyword>
<feature type="compositionally biased region" description="Acidic residues" evidence="2">
    <location>
        <begin position="660"/>
        <end position="669"/>
    </location>
</feature>
<gene>
    <name evidence="4" type="ORF">OLC1_LOCUS19898</name>
</gene>
<evidence type="ECO:0000256" key="2">
    <source>
        <dbReference type="SAM" id="MobiDB-lite"/>
    </source>
</evidence>
<dbReference type="AlphaFoldDB" id="A0AAV1DY36"/>
<reference evidence="4" key="1">
    <citation type="submission" date="2023-03" db="EMBL/GenBank/DDBJ databases">
        <authorList>
            <person name="Julca I."/>
        </authorList>
    </citation>
    <scope>NUCLEOTIDE SEQUENCE</scope>
</reference>
<dbReference type="Gene3D" id="3.80.10.10">
    <property type="entry name" value="Ribonuclease Inhibitor"/>
    <property type="match status" value="1"/>
</dbReference>
<dbReference type="SUPFAM" id="SSF52047">
    <property type="entry name" value="RNI-like"/>
    <property type="match status" value="1"/>
</dbReference>
<proteinExistence type="predicted"/>
<evidence type="ECO:0000313" key="5">
    <source>
        <dbReference type="Proteomes" id="UP001161247"/>
    </source>
</evidence>
<protein>
    <submittedName>
        <fullName evidence="4">OLC1v1013267C1</fullName>
    </submittedName>
</protein>
<dbReference type="InterPro" id="IPR032675">
    <property type="entry name" value="LRR_dom_sf"/>
</dbReference>
<dbReference type="PANTHER" id="PTHR34145">
    <property type="entry name" value="OS02G0105600 PROTEIN"/>
    <property type="match status" value="1"/>
</dbReference>
<feature type="domain" description="F-box" evidence="3">
    <location>
        <begin position="4"/>
        <end position="37"/>
    </location>
</feature>
<feature type="coiled-coil region" evidence="1">
    <location>
        <begin position="575"/>
        <end position="612"/>
    </location>
</feature>
<accession>A0AAV1DY36</accession>
<evidence type="ECO:0000256" key="1">
    <source>
        <dbReference type="SAM" id="Coils"/>
    </source>
</evidence>
<dbReference type="Pfam" id="PF12937">
    <property type="entry name" value="F-box-like"/>
    <property type="match status" value="1"/>
</dbReference>
<dbReference type="EMBL" id="OX459124">
    <property type="protein sequence ID" value="CAI9112775.1"/>
    <property type="molecule type" value="Genomic_DNA"/>
</dbReference>
<dbReference type="InterPro" id="IPR036047">
    <property type="entry name" value="F-box-like_dom_sf"/>
</dbReference>
<evidence type="ECO:0000259" key="3">
    <source>
        <dbReference type="Pfam" id="PF12937"/>
    </source>
</evidence>
<name>A0AAV1DY36_OLDCO</name>
<keyword evidence="1" id="KW-0175">Coiled coil</keyword>
<dbReference type="Proteomes" id="UP001161247">
    <property type="component" value="Chromosome 7"/>
</dbReference>
<dbReference type="InterPro" id="IPR053772">
    <property type="entry name" value="At1g61320/At1g61330-like"/>
</dbReference>
<feature type="coiled-coil region" evidence="1">
    <location>
        <begin position="710"/>
        <end position="758"/>
    </location>
</feature>
<sequence length="853" mass="97231">MEIELPQEIKQHILSLMEFTDVICVSAVSKIWRDAAATLQTLNLTDRRFQKLLGLRNDYVDYNPTKEKFSSLLCSGERNIENVQNQNLDITNWCFELGAKLNLSMGKEITRLLSLMLKGKGLCCVTSPINVDAKLHHQLIDNSPQLETLNISHCYGFRALKLIGSHQKLKRAVLDYNGSKLLDVRVEKVHIKDAPNLEYFRFCTMPEKLCVLDMAACKNLRVCDLQSSDGDEKLFESIQVLLIADHLNALEVFKFTRKKEDEEGLNSLTISSKSLKKLSLELLWMAPRLRTLSIVDDSDTTITFQFKYEGSRNEEDEVVSSISETTIHLVKVKVENRPGNKGKRNIGVEESVISVSVVSRRSRGQRRLLNSVIKNPPSCSTSQCLGIAADVTVVTLGSNNSKGEWKPLPKVPKAPEKYCVAWNYRETEGFEAVKDEWTKEDEEKIKEFDSDLEKLERYPKILDKAVRGDHSSFDREGRALREGDWAKPQPLPIEEGKDHFEGNVTILPPEIPTGGPSVAVHTFDNPPTIECPVLEEFAANLTEADGLKLVSTVMMNHAQRSRDLRREPVEARAKRDQALIEKQALEERNQQLQAKEVELASVQTQLGEIEAEISRSKMSSPENIVSFPGDVASVFTRGPGEELAILEVSDEYFGIDLEEDEDETAEENDTGNSGAKDQDPPVVISAVRTLEKDIMDTMQAYNAQIHSRLVQRFKQKEEEYQGRLQQYDLDYQDFLVLEENVNEEMANLRKENAQLKCREGIVVSPWFLEKFHFLSLVEKQIQIRTECFIDAIEMLKKRTKEAELYSRQSAILQNILIDHEIPLPIFEDLDENEEARERTAIKEFLLRLNEQDW</sequence>
<dbReference type="SUPFAM" id="SSF81383">
    <property type="entry name" value="F-box domain"/>
    <property type="match status" value="1"/>
</dbReference>
<dbReference type="PANTHER" id="PTHR34145:SF28">
    <property type="entry name" value="F-BOX DOMAIN-CONTAINING PROTEIN"/>
    <property type="match status" value="1"/>
</dbReference>